<accession>A0A1A8TNA9</accession>
<dbReference type="OrthoDB" id="9807426at2"/>
<sequence>MHALQPLLAPSSILVFTGQDRLNPILHAVLHALSYGGRRSKTSLFGVEPDESVGVLPFTQLASLDELSKAPDLAILAGEDPRLLTHIIEQCGQLSIPALLVFMGSEESPEDILKAARQHNVRLIGPNSFGMCRPKQGFSAWLGLTQPIPGRLALLSQSGTVASALVDWATWQGIGFSQVVSMGSPIDVMPSQVLDYLSNDFESQSILMYLQKIGSTTRFLSSLRAASRSKPVAVVTEHDVGADPRVLDAALSRTGAVRGHRLNDLVAAASVMTNARRVKDGSLMIIGNGSGPGELAAQRAAEVNINLLTPNDELRDKLEAIMAGRGSVGSVTTAWASCEANLFVDLAETALADKECGAVLLMLSPTALINMVSLYDQVLQLHKKQKKLVMVCMLGGGNMVALRTRINEAGIPTFRTPEAAIEGFQFLVQFHRNQMLAKQMPDSHAFRFNIDVAAARTKLKELIKGGNKKPTAEDLKEVFDLFNFRLISRRQTNFLLQAPIHLRAFRDPVFGPAIGLSLEGANQWHHQTEAVALPPLNTILSKDLIHRAFPNVESFELEDLLRSFSTMVCELPEFEYLELADVRIHESGSIFADVTARLKGCGKLRRYEHLSIQPYPRQWVKQATLRDGQEVTIRPILPRDADMMADFVKNLSHESRYFRFIANISELTPRMVASLSHIDYDREMALIVVGEKDGQQVMMGAARFSDNFDDQSCEFAVVIGDDYQGHGLAALLMRRLILVANFKGIKEMKGTVLAENKRMIDFCRRIGFTIKRDPDDISLVTAYVRLTPKFIDSVKEKLGMAPKEVLENKKAD</sequence>
<evidence type="ECO:0000313" key="6">
    <source>
        <dbReference type="Proteomes" id="UP000092627"/>
    </source>
</evidence>
<dbReference type="AlphaFoldDB" id="A0A1A8TNA9"/>
<keyword evidence="5" id="KW-0808">Transferase</keyword>
<dbReference type="PANTHER" id="PTHR43334">
    <property type="entry name" value="ACETATE--COA LIGASE [ADP-FORMING]"/>
    <property type="match status" value="1"/>
</dbReference>
<dbReference type="Pfam" id="PF13549">
    <property type="entry name" value="ATP-grasp_5"/>
    <property type="match status" value="1"/>
</dbReference>
<dbReference type="PROSITE" id="PS51186">
    <property type="entry name" value="GNAT"/>
    <property type="match status" value="1"/>
</dbReference>
<evidence type="ECO:0000259" key="4">
    <source>
        <dbReference type="PROSITE" id="PS51186"/>
    </source>
</evidence>
<dbReference type="Gene3D" id="3.40.50.720">
    <property type="entry name" value="NAD(P)-binding Rossmann-like Domain"/>
    <property type="match status" value="1"/>
</dbReference>
<dbReference type="Proteomes" id="UP000092627">
    <property type="component" value="Unassembled WGS sequence"/>
</dbReference>
<dbReference type="STRING" id="295068.MAQ5080_03219"/>
<evidence type="ECO:0000313" key="5">
    <source>
        <dbReference type="EMBL" id="SBS35600.1"/>
    </source>
</evidence>
<dbReference type="InterPro" id="IPR000182">
    <property type="entry name" value="GNAT_dom"/>
</dbReference>
<organism evidence="5 6">
    <name type="scientific">Marinomonas aquimarina</name>
    <dbReference type="NCBI Taxonomy" id="295068"/>
    <lineage>
        <taxon>Bacteria</taxon>
        <taxon>Pseudomonadati</taxon>
        <taxon>Pseudomonadota</taxon>
        <taxon>Gammaproteobacteria</taxon>
        <taxon>Oceanospirillales</taxon>
        <taxon>Oceanospirillaceae</taxon>
        <taxon>Marinomonas</taxon>
    </lineage>
</organism>
<dbReference type="Pfam" id="PF13302">
    <property type="entry name" value="Acetyltransf_3"/>
    <property type="match status" value="1"/>
</dbReference>
<dbReference type="SUPFAM" id="SSF55729">
    <property type="entry name" value="Acyl-CoA N-acyltransferases (Nat)"/>
    <property type="match status" value="1"/>
</dbReference>
<dbReference type="SUPFAM" id="SSF52210">
    <property type="entry name" value="Succinyl-CoA synthetase domains"/>
    <property type="match status" value="2"/>
</dbReference>
<keyword evidence="2" id="KW-0547">Nucleotide-binding</keyword>
<dbReference type="InterPro" id="IPR036291">
    <property type="entry name" value="NAD(P)-bd_dom_sf"/>
</dbReference>
<dbReference type="GO" id="GO:0016874">
    <property type="term" value="F:ligase activity"/>
    <property type="evidence" value="ECO:0007669"/>
    <property type="project" value="UniProtKB-KW"/>
</dbReference>
<dbReference type="Gene3D" id="3.30.470.20">
    <property type="entry name" value="ATP-grasp fold, B domain"/>
    <property type="match status" value="1"/>
</dbReference>
<keyword evidence="6" id="KW-1185">Reference proteome</keyword>
<dbReference type="EC" id="2.3.1.-" evidence="5"/>
<dbReference type="EMBL" id="FLOC01000023">
    <property type="protein sequence ID" value="SBS35600.1"/>
    <property type="molecule type" value="Genomic_DNA"/>
</dbReference>
<keyword evidence="3" id="KW-0067">ATP-binding</keyword>
<reference evidence="5 6" key="1">
    <citation type="submission" date="2016-06" db="EMBL/GenBank/DDBJ databases">
        <authorList>
            <person name="Kjaerup R.B."/>
            <person name="Dalgaard T.S."/>
            <person name="Juul-Madsen H.R."/>
        </authorList>
    </citation>
    <scope>NUCLEOTIDE SEQUENCE [LARGE SCALE GENOMIC DNA]</scope>
    <source>
        <strain evidence="5 6">CECT 5080</strain>
    </source>
</reference>
<keyword evidence="1" id="KW-0436">Ligase</keyword>
<dbReference type="PANTHER" id="PTHR43334:SF1">
    <property type="entry name" value="3-HYDROXYPROPIONATE--COA LIGASE [ADP-FORMING]"/>
    <property type="match status" value="1"/>
</dbReference>
<feature type="domain" description="N-acetyltransferase" evidence="4">
    <location>
        <begin position="631"/>
        <end position="789"/>
    </location>
</feature>
<protein>
    <submittedName>
        <fullName evidence="5">Acetyltransferase Pat</fullName>
        <ecNumber evidence="5">2.3.1.-</ecNumber>
    </submittedName>
</protein>
<keyword evidence="5" id="KW-0012">Acyltransferase</keyword>
<dbReference type="Pfam" id="PF13607">
    <property type="entry name" value="Succ_CoA_lig"/>
    <property type="match status" value="1"/>
</dbReference>
<dbReference type="InterPro" id="IPR016102">
    <property type="entry name" value="Succinyl-CoA_synth-like"/>
</dbReference>
<dbReference type="RefSeq" id="WP_067212884.1">
    <property type="nucleotide sequence ID" value="NZ_FLOC01000023.1"/>
</dbReference>
<dbReference type="Gene3D" id="3.40.630.30">
    <property type="match status" value="1"/>
</dbReference>
<evidence type="ECO:0000256" key="2">
    <source>
        <dbReference type="ARBA" id="ARBA00022741"/>
    </source>
</evidence>
<proteinExistence type="predicted"/>
<dbReference type="InterPro" id="IPR032875">
    <property type="entry name" value="Succ_CoA_lig_flav_dom"/>
</dbReference>
<evidence type="ECO:0000256" key="3">
    <source>
        <dbReference type="ARBA" id="ARBA00022840"/>
    </source>
</evidence>
<dbReference type="Gene3D" id="3.40.50.261">
    <property type="entry name" value="Succinyl-CoA synthetase domains"/>
    <property type="match status" value="2"/>
</dbReference>
<evidence type="ECO:0000256" key="1">
    <source>
        <dbReference type="ARBA" id="ARBA00022598"/>
    </source>
</evidence>
<dbReference type="InterPro" id="IPR051538">
    <property type="entry name" value="Acyl-CoA_Synth/Transferase"/>
</dbReference>
<dbReference type="GO" id="GO:0016747">
    <property type="term" value="F:acyltransferase activity, transferring groups other than amino-acyl groups"/>
    <property type="evidence" value="ECO:0007669"/>
    <property type="project" value="InterPro"/>
</dbReference>
<dbReference type="SUPFAM" id="SSF51735">
    <property type="entry name" value="NAD(P)-binding Rossmann-fold domains"/>
    <property type="match status" value="1"/>
</dbReference>
<gene>
    <name evidence="5" type="ORF">MAQ5080_03219</name>
</gene>
<dbReference type="GO" id="GO:0005524">
    <property type="term" value="F:ATP binding"/>
    <property type="evidence" value="ECO:0007669"/>
    <property type="project" value="UniProtKB-KW"/>
</dbReference>
<dbReference type="InterPro" id="IPR016181">
    <property type="entry name" value="Acyl_CoA_acyltransferase"/>
</dbReference>
<name>A0A1A8TNA9_9GAMM</name>